<gene>
    <name evidence="16" type="ORF">LSH36_16g02055</name>
</gene>
<evidence type="ECO:0000256" key="4">
    <source>
        <dbReference type="ARBA" id="ARBA00022676"/>
    </source>
</evidence>
<accession>A0AAD9NHI4</accession>
<evidence type="ECO:0000256" key="5">
    <source>
        <dbReference type="ARBA" id="ARBA00022679"/>
    </source>
</evidence>
<keyword evidence="8 12" id="KW-1133">Transmembrane helix</keyword>
<keyword evidence="6 12" id="KW-0812">Transmembrane</keyword>
<evidence type="ECO:0000259" key="14">
    <source>
        <dbReference type="Pfam" id="PF00852"/>
    </source>
</evidence>
<dbReference type="PANTHER" id="PTHR48438">
    <property type="entry name" value="ALPHA-(1,3)-FUCOSYLTRANSFERASE C-RELATED"/>
    <property type="match status" value="1"/>
</dbReference>
<organism evidence="16 17">
    <name type="scientific">Paralvinella palmiformis</name>
    <dbReference type="NCBI Taxonomy" id="53620"/>
    <lineage>
        <taxon>Eukaryota</taxon>
        <taxon>Metazoa</taxon>
        <taxon>Spiralia</taxon>
        <taxon>Lophotrochozoa</taxon>
        <taxon>Annelida</taxon>
        <taxon>Polychaeta</taxon>
        <taxon>Sedentaria</taxon>
        <taxon>Canalipalpata</taxon>
        <taxon>Terebellida</taxon>
        <taxon>Terebelliformia</taxon>
        <taxon>Alvinellidae</taxon>
        <taxon>Paralvinella</taxon>
    </lineage>
</organism>
<dbReference type="GO" id="GO:0000139">
    <property type="term" value="C:Golgi membrane"/>
    <property type="evidence" value="ECO:0007669"/>
    <property type="project" value="UniProtKB-SubCell"/>
</dbReference>
<keyword evidence="10 12" id="KW-0472">Membrane</keyword>
<evidence type="ECO:0000256" key="1">
    <source>
        <dbReference type="ARBA" id="ARBA00004323"/>
    </source>
</evidence>
<dbReference type="Pfam" id="PF17039">
    <property type="entry name" value="Glyco_tran_10_N"/>
    <property type="match status" value="1"/>
</dbReference>
<evidence type="ECO:0000256" key="3">
    <source>
        <dbReference type="ARBA" id="ARBA00008919"/>
    </source>
</evidence>
<dbReference type="InterPro" id="IPR038577">
    <property type="entry name" value="GT10-like_C_sf"/>
</dbReference>
<name>A0AAD9NHI4_9ANNE</name>
<dbReference type="Gene3D" id="3.40.50.11660">
    <property type="entry name" value="Glycosyl transferase family 10, C-terminal domain"/>
    <property type="match status" value="1"/>
</dbReference>
<keyword evidence="17" id="KW-1185">Reference proteome</keyword>
<evidence type="ECO:0000256" key="7">
    <source>
        <dbReference type="ARBA" id="ARBA00022968"/>
    </source>
</evidence>
<feature type="domain" description="Fucosyltransferase N-terminal" evidence="15">
    <location>
        <begin position="87"/>
        <end position="202"/>
    </location>
</feature>
<sequence>MKMPHLKVYNTIFFFSCITTGVYVFIWYVGIEPYNTPFEESLNITLHRPNVTGENHPSNGEQPLRATSQRPLERNRALNVSIGAEKTTKIIYIWDRPPWLFSTFGTTTRDFEDAGCPVYNCRLVDESTYTAADRSKADSILFTIRDFFEKDKPQRTSRDQIWVMWHNEAPLHDHPVRFEQLNDYFNLTFSYLDEPQTDIYRPMGRILPRPANIRYRPPGRSILNNKTSLVAWIVSNCRSKGQRNEYVNELSKYIGVDIYGRCGMNCSRENDYCFKMVTRDYKFYLSFESMYCEDYMTEKLWRPLSGFIVPVVLGGANYSAVLPRRSFIDVRDFNSPADLARYLKYLDANDDEYLAYFKWKEKYIAVSQSLPGLCDLCEILQTPSYPFKSKFRFDKYWDPDRYCKVGKDERLALHLE</sequence>
<evidence type="ECO:0000313" key="16">
    <source>
        <dbReference type="EMBL" id="KAK2168491.1"/>
    </source>
</evidence>
<dbReference type="SUPFAM" id="SSF53756">
    <property type="entry name" value="UDP-Glycosyltransferase/glycogen phosphorylase"/>
    <property type="match status" value="1"/>
</dbReference>
<proteinExistence type="inferred from homology"/>
<keyword evidence="9 12" id="KW-0333">Golgi apparatus</keyword>
<comment type="similarity">
    <text evidence="3 12">Belongs to the glycosyltransferase 10 family.</text>
</comment>
<comment type="subcellular location">
    <subcellularLocation>
        <location evidence="1">Golgi apparatus membrane</location>
        <topology evidence="1">Single-pass type II membrane protein</topology>
    </subcellularLocation>
    <subcellularLocation>
        <location evidence="12">Golgi apparatus</location>
        <location evidence="12">Golgi stack membrane</location>
        <topology evidence="12">Single-pass type II membrane protein</topology>
    </subcellularLocation>
</comment>
<evidence type="ECO:0000256" key="9">
    <source>
        <dbReference type="ARBA" id="ARBA00023034"/>
    </source>
</evidence>
<keyword evidence="5 12" id="KW-0808">Transferase</keyword>
<dbReference type="InterPro" id="IPR031481">
    <property type="entry name" value="Glyco_tran_10_N"/>
</dbReference>
<evidence type="ECO:0000256" key="11">
    <source>
        <dbReference type="ARBA" id="ARBA00023180"/>
    </source>
</evidence>
<feature type="compositionally biased region" description="Polar residues" evidence="13">
    <location>
        <begin position="52"/>
        <end position="70"/>
    </location>
</feature>
<protein>
    <recommendedName>
        <fullName evidence="12">Fucosyltransferase</fullName>
        <ecNumber evidence="12">2.4.1.-</ecNumber>
    </recommendedName>
</protein>
<evidence type="ECO:0000259" key="15">
    <source>
        <dbReference type="Pfam" id="PF17039"/>
    </source>
</evidence>
<dbReference type="InterPro" id="IPR001503">
    <property type="entry name" value="Glyco_trans_10"/>
</dbReference>
<dbReference type="Proteomes" id="UP001208570">
    <property type="component" value="Unassembled WGS sequence"/>
</dbReference>
<evidence type="ECO:0000256" key="12">
    <source>
        <dbReference type="RuleBase" id="RU003832"/>
    </source>
</evidence>
<feature type="transmembrane region" description="Helical" evidence="12">
    <location>
        <begin position="12"/>
        <end position="31"/>
    </location>
</feature>
<comment type="pathway">
    <text evidence="2">Protein modification; protein glycosylation.</text>
</comment>
<comment type="caution">
    <text evidence="16">The sequence shown here is derived from an EMBL/GenBank/DDBJ whole genome shotgun (WGS) entry which is preliminary data.</text>
</comment>
<dbReference type="AlphaFoldDB" id="A0AAD9NHI4"/>
<dbReference type="GO" id="GO:0032580">
    <property type="term" value="C:Golgi cisterna membrane"/>
    <property type="evidence" value="ECO:0007669"/>
    <property type="project" value="UniProtKB-SubCell"/>
</dbReference>
<feature type="region of interest" description="Disordered" evidence="13">
    <location>
        <begin position="49"/>
        <end position="70"/>
    </location>
</feature>
<evidence type="ECO:0000256" key="2">
    <source>
        <dbReference type="ARBA" id="ARBA00004922"/>
    </source>
</evidence>
<evidence type="ECO:0000256" key="13">
    <source>
        <dbReference type="SAM" id="MobiDB-lite"/>
    </source>
</evidence>
<dbReference type="FunFam" id="3.40.50.11660:FF:000004">
    <property type="entry name" value="Glycoprotein 3-alpha-L-fucosyltransferase A"/>
    <property type="match status" value="1"/>
</dbReference>
<keyword evidence="7" id="KW-0735">Signal-anchor</keyword>
<reference evidence="16" key="1">
    <citation type="journal article" date="2023" name="Mol. Biol. Evol.">
        <title>Third-Generation Sequencing Reveals the Adaptive Role of the Epigenome in Three Deep-Sea Polychaetes.</title>
        <authorList>
            <person name="Perez M."/>
            <person name="Aroh O."/>
            <person name="Sun Y."/>
            <person name="Lan Y."/>
            <person name="Juniper S.K."/>
            <person name="Young C.R."/>
            <person name="Angers B."/>
            <person name="Qian P.Y."/>
        </authorList>
    </citation>
    <scope>NUCLEOTIDE SEQUENCE</scope>
    <source>
        <strain evidence="16">P08H-3</strain>
    </source>
</reference>
<keyword evidence="11" id="KW-0325">Glycoprotein</keyword>
<dbReference type="EMBL" id="JAODUP010000016">
    <property type="protein sequence ID" value="KAK2168491.1"/>
    <property type="molecule type" value="Genomic_DNA"/>
</dbReference>
<dbReference type="PANTHER" id="PTHR48438:SF1">
    <property type="entry name" value="ALPHA-(1,3)-FUCOSYLTRANSFERASE C-RELATED"/>
    <property type="match status" value="1"/>
</dbReference>
<keyword evidence="4 12" id="KW-0328">Glycosyltransferase</keyword>
<evidence type="ECO:0000256" key="10">
    <source>
        <dbReference type="ARBA" id="ARBA00023136"/>
    </source>
</evidence>
<dbReference type="GO" id="GO:0008417">
    <property type="term" value="F:fucosyltransferase activity"/>
    <property type="evidence" value="ECO:0007669"/>
    <property type="project" value="InterPro"/>
</dbReference>
<dbReference type="EC" id="2.4.1.-" evidence="12"/>
<evidence type="ECO:0000256" key="6">
    <source>
        <dbReference type="ARBA" id="ARBA00022692"/>
    </source>
</evidence>
<feature type="domain" description="Fucosyltransferase C-terminal" evidence="14">
    <location>
        <begin position="224"/>
        <end position="385"/>
    </location>
</feature>
<dbReference type="Pfam" id="PF00852">
    <property type="entry name" value="Glyco_transf_10"/>
    <property type="match status" value="1"/>
</dbReference>
<evidence type="ECO:0000256" key="8">
    <source>
        <dbReference type="ARBA" id="ARBA00022989"/>
    </source>
</evidence>
<dbReference type="InterPro" id="IPR055270">
    <property type="entry name" value="Glyco_tran_10_C"/>
</dbReference>
<evidence type="ECO:0000313" key="17">
    <source>
        <dbReference type="Proteomes" id="UP001208570"/>
    </source>
</evidence>